<keyword evidence="3" id="KW-1185">Reference proteome</keyword>
<dbReference type="Proteomes" id="UP000652427">
    <property type="component" value="Unassembled WGS sequence"/>
</dbReference>
<dbReference type="Pfam" id="PF00903">
    <property type="entry name" value="Glyoxalase"/>
    <property type="match status" value="1"/>
</dbReference>
<comment type="caution">
    <text evidence="2">The sequence shown here is derived from an EMBL/GenBank/DDBJ whole genome shotgun (WGS) entry which is preliminary data.</text>
</comment>
<reference evidence="2 3" key="1">
    <citation type="submission" date="2020-06" db="EMBL/GenBank/DDBJ databases">
        <authorList>
            <person name="Kim S.-J."/>
            <person name="Park S.-J."/>
        </authorList>
    </citation>
    <scope>NUCLEOTIDE SEQUENCE [LARGE SCALE GENOMIC DNA]</scope>
    <source>
        <strain evidence="2 3">SW-151</strain>
    </source>
</reference>
<dbReference type="RefSeq" id="WP_176278458.1">
    <property type="nucleotide sequence ID" value="NZ_JABWMH010000001.1"/>
</dbReference>
<dbReference type="Gene3D" id="3.10.180.10">
    <property type="entry name" value="2,3-Dihydroxybiphenyl 1,2-Dioxygenase, domain 1"/>
    <property type="match status" value="1"/>
</dbReference>
<proteinExistence type="predicted"/>
<dbReference type="SUPFAM" id="SSF54593">
    <property type="entry name" value="Glyoxalase/Bleomycin resistance protein/Dihydroxybiphenyl dioxygenase"/>
    <property type="match status" value="1"/>
</dbReference>
<dbReference type="InterPro" id="IPR004360">
    <property type="entry name" value="Glyas_Fos-R_dOase_dom"/>
</dbReference>
<dbReference type="InterPro" id="IPR052164">
    <property type="entry name" value="Anthracycline_SecMetBiosynth"/>
</dbReference>
<feature type="domain" description="VOC" evidence="1">
    <location>
        <begin position="7"/>
        <end position="121"/>
    </location>
</feature>
<dbReference type="InterPro" id="IPR029068">
    <property type="entry name" value="Glyas_Bleomycin-R_OHBP_Dase"/>
</dbReference>
<dbReference type="PANTHER" id="PTHR33993:SF2">
    <property type="entry name" value="VOC DOMAIN-CONTAINING PROTEIN"/>
    <property type="match status" value="1"/>
</dbReference>
<name>A0ABX2MZT6_9SPHN</name>
<dbReference type="CDD" id="cd07247">
    <property type="entry name" value="SgaA_N_like"/>
    <property type="match status" value="1"/>
</dbReference>
<dbReference type="PANTHER" id="PTHR33993">
    <property type="entry name" value="GLYOXALASE-RELATED"/>
    <property type="match status" value="1"/>
</dbReference>
<protein>
    <submittedName>
        <fullName evidence="2">VOC family protein</fullName>
    </submittedName>
</protein>
<evidence type="ECO:0000259" key="1">
    <source>
        <dbReference type="PROSITE" id="PS51819"/>
    </source>
</evidence>
<sequence length="123" mass="13331">MTETRDRLVWVEIPATDLDRAKGFYDSVLETSLIENDDGPQKIYMIPSRGDTLCGHIYQGKPATSGDGSTPHFSTGGELADAMERIKAAGGEVVSEPIPLPAAAFFYAKDTEGNSIAIFKYND</sequence>
<dbReference type="EMBL" id="JABWMH010000001">
    <property type="protein sequence ID" value="NVD26952.1"/>
    <property type="molecule type" value="Genomic_DNA"/>
</dbReference>
<dbReference type="InterPro" id="IPR037523">
    <property type="entry name" value="VOC_core"/>
</dbReference>
<dbReference type="PROSITE" id="PS51819">
    <property type="entry name" value="VOC"/>
    <property type="match status" value="1"/>
</dbReference>
<evidence type="ECO:0000313" key="2">
    <source>
        <dbReference type="EMBL" id="NVD26952.1"/>
    </source>
</evidence>
<organism evidence="2 3">
    <name type="scientific">Parasphingorhabdus flavimaris</name>
    <dbReference type="NCBI Taxonomy" id="266812"/>
    <lineage>
        <taxon>Bacteria</taxon>
        <taxon>Pseudomonadati</taxon>
        <taxon>Pseudomonadota</taxon>
        <taxon>Alphaproteobacteria</taxon>
        <taxon>Sphingomonadales</taxon>
        <taxon>Sphingomonadaceae</taxon>
        <taxon>Parasphingorhabdus</taxon>
    </lineage>
</organism>
<gene>
    <name evidence="2" type="ORF">HUO14_03400</name>
</gene>
<accession>A0ABX2MZT6</accession>
<evidence type="ECO:0000313" key="3">
    <source>
        <dbReference type="Proteomes" id="UP000652427"/>
    </source>
</evidence>